<accession>A0A3Q7IGV8</accession>
<dbReference type="Proteomes" id="UP000004994">
    <property type="component" value="Chromosome 10"/>
</dbReference>
<reference evidence="3" key="1">
    <citation type="journal article" date="2012" name="Nature">
        <title>The tomato genome sequence provides insights into fleshy fruit evolution.</title>
        <authorList>
            <consortium name="Tomato Genome Consortium"/>
        </authorList>
    </citation>
    <scope>NUCLEOTIDE SEQUENCE [LARGE SCALE GENOMIC DNA]</scope>
    <source>
        <strain evidence="3">cv. Heinz 1706</strain>
    </source>
</reference>
<dbReference type="PANTHER" id="PTHR31225:SF143">
    <property type="entry name" value="TERPENE SYNTHASE 16"/>
    <property type="match status" value="1"/>
</dbReference>
<dbReference type="Gramene" id="Solyc10g052745.1.1">
    <property type="protein sequence ID" value="Solyc10g052745.1.1"/>
    <property type="gene ID" value="Solyc10g052745.1"/>
</dbReference>
<dbReference type="PANTHER" id="PTHR31225">
    <property type="entry name" value="OS04G0344100 PROTEIN-RELATED"/>
    <property type="match status" value="1"/>
</dbReference>
<evidence type="ECO:0000313" key="3">
    <source>
        <dbReference type="EnsemblPlants" id="Solyc10g052745.1.1"/>
    </source>
</evidence>
<organism evidence="3">
    <name type="scientific">Solanum lycopersicum</name>
    <name type="common">Tomato</name>
    <name type="synonym">Lycopersicon esculentum</name>
    <dbReference type="NCBI Taxonomy" id="4081"/>
    <lineage>
        <taxon>Eukaryota</taxon>
        <taxon>Viridiplantae</taxon>
        <taxon>Streptophyta</taxon>
        <taxon>Embryophyta</taxon>
        <taxon>Tracheophyta</taxon>
        <taxon>Spermatophyta</taxon>
        <taxon>Magnoliopsida</taxon>
        <taxon>eudicotyledons</taxon>
        <taxon>Gunneridae</taxon>
        <taxon>Pentapetalae</taxon>
        <taxon>asterids</taxon>
        <taxon>lamiids</taxon>
        <taxon>Solanales</taxon>
        <taxon>Solanaceae</taxon>
        <taxon>Solanoideae</taxon>
        <taxon>Solaneae</taxon>
        <taxon>Solanum</taxon>
        <taxon>Solanum subgen. Lycopersicon</taxon>
    </lineage>
</organism>
<dbReference type="InParanoid" id="A0A3Q7IGV8"/>
<dbReference type="InterPro" id="IPR008949">
    <property type="entry name" value="Isoprenoid_synthase_dom_sf"/>
</dbReference>
<dbReference type="Gene3D" id="1.10.600.10">
    <property type="entry name" value="Farnesyl Diphosphate Synthase"/>
    <property type="match status" value="1"/>
</dbReference>
<dbReference type="EnsemblPlants" id="Solyc10g052745.1.1">
    <property type="protein sequence ID" value="Solyc10g052745.1.1"/>
    <property type="gene ID" value="Solyc10g052745.1"/>
</dbReference>
<evidence type="ECO:0000256" key="1">
    <source>
        <dbReference type="ARBA" id="ARBA00022723"/>
    </source>
</evidence>
<keyword evidence="1" id="KW-0479">Metal-binding</keyword>
<keyword evidence="4" id="KW-1185">Reference proteome</keyword>
<dbReference type="Pfam" id="PF03936">
    <property type="entry name" value="Terpene_synth_C"/>
    <property type="match status" value="1"/>
</dbReference>
<dbReference type="GO" id="GO:0016114">
    <property type="term" value="P:terpenoid biosynthetic process"/>
    <property type="evidence" value="ECO:0007669"/>
    <property type="project" value="InterPro"/>
</dbReference>
<dbReference type="GO" id="GO:0000287">
    <property type="term" value="F:magnesium ion binding"/>
    <property type="evidence" value="ECO:0007669"/>
    <property type="project" value="InterPro"/>
</dbReference>
<sequence length="351" mass="40947">MDAWDPSQTFLLRRGVSTMARTIRVSDLPRKTCTNGCTKKIKDAIKLGGLNNVEVKREPTARQVEERGCSPLDEIHILMLSISMRSRRGSTKNWSKSKEEVLMAYFQEAKWYYNKKKIPRMEQYMKNEIPSCSYLLLATTSWLAMGNITTKDSFDWIAVQHLLLCTITRLLNDLSSHEKKKTHFLRAHREVSVSSELTREVARLFLSKRFGKACFYMVSLYRTKTIPTLSRRNVDLSKNKNIFQSMFRLHFQVETLCILELCDTADDAWGRWKGFPYNIREQICNKFKTKCVWQSYYEKKINSIFEKNARIQLKGAEVSNPEVFEETHKKKIRMVQGENGGATCRGDIYKL</sequence>
<dbReference type="InterPro" id="IPR005630">
    <property type="entry name" value="Terpene_synthase_metal-bd"/>
</dbReference>
<reference evidence="3" key="2">
    <citation type="submission" date="2019-01" db="UniProtKB">
        <authorList>
            <consortium name="EnsemblPlants"/>
        </authorList>
    </citation>
    <scope>IDENTIFICATION</scope>
    <source>
        <strain evidence="3">cv. Heinz 1706</strain>
    </source>
</reference>
<dbReference type="InterPro" id="IPR050148">
    <property type="entry name" value="Terpene_synthase-like"/>
</dbReference>
<evidence type="ECO:0000259" key="2">
    <source>
        <dbReference type="Pfam" id="PF03936"/>
    </source>
</evidence>
<protein>
    <recommendedName>
        <fullName evidence="2">Terpene synthase metal-binding domain-containing protein</fullName>
    </recommendedName>
</protein>
<name>A0A3Q7IGV8_SOLLC</name>
<evidence type="ECO:0000313" key="4">
    <source>
        <dbReference type="Proteomes" id="UP000004994"/>
    </source>
</evidence>
<proteinExistence type="predicted"/>
<feature type="domain" description="Terpene synthase metal-binding" evidence="2">
    <location>
        <begin position="91"/>
        <end position="181"/>
    </location>
</feature>
<dbReference type="AlphaFoldDB" id="A0A3Q7IGV8"/>
<dbReference type="GO" id="GO:0010333">
    <property type="term" value="F:terpene synthase activity"/>
    <property type="evidence" value="ECO:0007669"/>
    <property type="project" value="InterPro"/>
</dbReference>
<dbReference type="SUPFAM" id="SSF48576">
    <property type="entry name" value="Terpenoid synthases"/>
    <property type="match status" value="1"/>
</dbReference>